<dbReference type="EMBL" id="JBHTKJ010000073">
    <property type="protein sequence ID" value="MFD1040489.1"/>
    <property type="molecule type" value="Genomic_DNA"/>
</dbReference>
<sequence length="71" mass="8285">MRNSLDKKALIKLVEKICKVEGTEEEIDKMIIQLERNVPHPEVSDLIFNNEAELTPEEIIEKTLNYKSILF</sequence>
<evidence type="ECO:0000313" key="3">
    <source>
        <dbReference type="EMBL" id="MFD1040489.1"/>
    </source>
</evidence>
<keyword evidence="4" id="KW-1185">Reference proteome</keyword>
<dbReference type="InterPro" id="IPR035900">
    <property type="entry name" value="Colicin_E_sf"/>
</dbReference>
<dbReference type="SUPFAM" id="SSF47345">
    <property type="entry name" value="Colicin E immunity proteins"/>
    <property type="match status" value="1"/>
</dbReference>
<evidence type="ECO:0000256" key="2">
    <source>
        <dbReference type="ARBA" id="ARBA00023025"/>
    </source>
</evidence>
<evidence type="ECO:0000256" key="1">
    <source>
        <dbReference type="ARBA" id="ARBA00009346"/>
    </source>
</evidence>
<evidence type="ECO:0000313" key="4">
    <source>
        <dbReference type="Proteomes" id="UP001597040"/>
    </source>
</evidence>
<dbReference type="Proteomes" id="UP001597040">
    <property type="component" value="Unassembled WGS sequence"/>
</dbReference>
<dbReference type="Gene3D" id="1.10.1200.20">
    <property type="entry name" value="Colicin E immunity protein"/>
    <property type="match status" value="1"/>
</dbReference>
<organism evidence="3 4">
    <name type="scientific">Virgibacillus byunsanensis</name>
    <dbReference type="NCBI Taxonomy" id="570945"/>
    <lineage>
        <taxon>Bacteria</taxon>
        <taxon>Bacillati</taxon>
        <taxon>Bacillota</taxon>
        <taxon>Bacilli</taxon>
        <taxon>Bacillales</taxon>
        <taxon>Bacillaceae</taxon>
        <taxon>Virgibacillus</taxon>
    </lineage>
</organism>
<protein>
    <submittedName>
        <fullName evidence="3">Bacteriocin immunity protein</fullName>
    </submittedName>
</protein>
<comment type="caution">
    <text evidence="3">The sequence shown here is derived from an EMBL/GenBank/DDBJ whole genome shotgun (WGS) entry which is preliminary data.</text>
</comment>
<reference evidence="4" key="1">
    <citation type="journal article" date="2019" name="Int. J. Syst. Evol. Microbiol.">
        <title>The Global Catalogue of Microorganisms (GCM) 10K type strain sequencing project: providing services to taxonomists for standard genome sequencing and annotation.</title>
        <authorList>
            <consortium name="The Broad Institute Genomics Platform"/>
            <consortium name="The Broad Institute Genome Sequencing Center for Infectious Disease"/>
            <person name="Wu L."/>
            <person name="Ma J."/>
        </authorList>
    </citation>
    <scope>NUCLEOTIDE SEQUENCE [LARGE SCALE GENOMIC DNA]</scope>
    <source>
        <strain evidence="4">CCUG 56754</strain>
    </source>
</reference>
<name>A0ABW3LSI8_9BACI</name>
<comment type="similarity">
    <text evidence="1">Belongs to the colicins ColE2/ColE8/ColE9 and pyocins S1/S2 family.</text>
</comment>
<dbReference type="Pfam" id="PF01320">
    <property type="entry name" value="Colicin_Pyocin"/>
    <property type="match status" value="1"/>
</dbReference>
<accession>A0ABW3LSI8</accession>
<proteinExistence type="inferred from homology"/>
<dbReference type="InterPro" id="IPR000290">
    <property type="entry name" value="Colicin_pyocin"/>
</dbReference>
<keyword evidence="2" id="KW-0079">Bacteriocin immunity</keyword>
<dbReference type="RefSeq" id="WP_390364619.1">
    <property type="nucleotide sequence ID" value="NZ_JBHTKJ010000073.1"/>
</dbReference>
<gene>
    <name evidence="3" type="ORF">ACFQ3N_19105</name>
</gene>